<evidence type="ECO:0000256" key="4">
    <source>
        <dbReference type="ARBA" id="ARBA00022989"/>
    </source>
</evidence>
<feature type="transmembrane region" description="Helical" evidence="7">
    <location>
        <begin position="304"/>
        <end position="326"/>
    </location>
</feature>
<organism evidence="9 10">
    <name type="scientific">Porites lobata</name>
    <dbReference type="NCBI Taxonomy" id="104759"/>
    <lineage>
        <taxon>Eukaryota</taxon>
        <taxon>Metazoa</taxon>
        <taxon>Cnidaria</taxon>
        <taxon>Anthozoa</taxon>
        <taxon>Hexacorallia</taxon>
        <taxon>Scleractinia</taxon>
        <taxon>Fungiina</taxon>
        <taxon>Poritidae</taxon>
        <taxon>Porites</taxon>
    </lineage>
</organism>
<evidence type="ECO:0000256" key="3">
    <source>
        <dbReference type="ARBA" id="ARBA00022692"/>
    </source>
</evidence>
<dbReference type="Pfam" id="PF12832">
    <property type="entry name" value="MFS_1_like"/>
    <property type="match status" value="1"/>
</dbReference>
<dbReference type="EMBL" id="CALNXK010000046">
    <property type="protein sequence ID" value="CAH3129095.1"/>
    <property type="molecule type" value="Genomic_DNA"/>
</dbReference>
<feature type="transmembrane region" description="Helical" evidence="7">
    <location>
        <begin position="489"/>
        <end position="508"/>
    </location>
</feature>
<feature type="region of interest" description="Disordered" evidence="6">
    <location>
        <begin position="1"/>
        <end position="28"/>
    </location>
</feature>
<dbReference type="CDD" id="cd17335">
    <property type="entry name" value="MFS_MFSD6"/>
    <property type="match status" value="1"/>
</dbReference>
<dbReference type="SUPFAM" id="SSF103473">
    <property type="entry name" value="MFS general substrate transporter"/>
    <property type="match status" value="2"/>
</dbReference>
<dbReference type="InterPro" id="IPR036259">
    <property type="entry name" value="MFS_trans_sf"/>
</dbReference>
<feature type="transmembrane region" description="Helical" evidence="7">
    <location>
        <begin position="584"/>
        <end position="606"/>
    </location>
</feature>
<gene>
    <name evidence="9" type="ORF">PLOB_00033942</name>
</gene>
<evidence type="ECO:0000256" key="1">
    <source>
        <dbReference type="ARBA" id="ARBA00004141"/>
    </source>
</evidence>
<name>A0ABN8P174_9CNID</name>
<dbReference type="InterPro" id="IPR024989">
    <property type="entry name" value="MFS_assoc_dom"/>
</dbReference>
<feature type="compositionally biased region" description="Basic and acidic residues" evidence="6">
    <location>
        <begin position="213"/>
        <end position="232"/>
    </location>
</feature>
<evidence type="ECO:0000313" key="10">
    <source>
        <dbReference type="Proteomes" id="UP001159405"/>
    </source>
</evidence>
<reference evidence="9 10" key="1">
    <citation type="submission" date="2022-05" db="EMBL/GenBank/DDBJ databases">
        <authorList>
            <consortium name="Genoscope - CEA"/>
            <person name="William W."/>
        </authorList>
    </citation>
    <scope>NUCLEOTIDE SEQUENCE [LARGE SCALE GENOMIC DNA]</scope>
</reference>
<feature type="transmembrane region" description="Helical" evidence="7">
    <location>
        <begin position="456"/>
        <end position="477"/>
    </location>
</feature>
<dbReference type="Gene3D" id="1.20.1250.20">
    <property type="entry name" value="MFS general substrate transporter like domains"/>
    <property type="match status" value="3"/>
</dbReference>
<dbReference type="PANTHER" id="PTHR16172:SF2">
    <property type="entry name" value="MAJOR FACILITATOR SUPERFAMILY DOMAIN-CONTAINING PROTEIN 6"/>
    <property type="match status" value="1"/>
</dbReference>
<dbReference type="PANTHER" id="PTHR16172">
    <property type="entry name" value="MAJOR FACILITATOR SUPERFAMILY DOMAIN-CONTAINING PROTEIN 6-LIKE"/>
    <property type="match status" value="1"/>
</dbReference>
<comment type="subcellular location">
    <subcellularLocation>
        <location evidence="1">Membrane</location>
        <topology evidence="1">Multi-pass membrane protein</topology>
    </subcellularLocation>
</comment>
<keyword evidence="10" id="KW-1185">Reference proteome</keyword>
<evidence type="ECO:0000256" key="6">
    <source>
        <dbReference type="SAM" id="MobiDB-lite"/>
    </source>
</evidence>
<feature type="transmembrane region" description="Helical" evidence="7">
    <location>
        <begin position="428"/>
        <end position="450"/>
    </location>
</feature>
<feature type="transmembrane region" description="Helical" evidence="7">
    <location>
        <begin position="381"/>
        <end position="400"/>
    </location>
</feature>
<evidence type="ECO:0000313" key="9">
    <source>
        <dbReference type="EMBL" id="CAH3129095.1"/>
    </source>
</evidence>
<accession>A0ABN8P174</accession>
<keyword evidence="5 7" id="KW-0472">Membrane</keyword>
<feature type="region of interest" description="Disordered" evidence="6">
    <location>
        <begin position="187"/>
        <end position="241"/>
    </location>
</feature>
<keyword evidence="3 7" id="KW-0812">Transmembrane</keyword>
<comment type="similarity">
    <text evidence="2">Belongs to the major facilitator superfamily. MFSD6 family.</text>
</comment>
<sequence>MGKQEAMEEAVPAKQEPKKTEQRRKERRPQQSADFFKCFYEADYLLFKGFCFFIYGAYGGFIPYLPLYFKQLFLGASYAGIIVGIRPLIQCIGAPFWGIIADRYHAGRIIFLGSVVAWIVKAGVLLTVRPHYQHCVEIYTNNTANLTYVYAYDLWNAEEENRGHWLVVPLDHPIVIKHNKIVTVDQSKGKENLNRGSQPGNALKKSGPVKQQKITENEEKAKANDSKAAQETKKRKVFMDDESESRELAPLIDQVEDETTTAGNFEEMSKTLNLKLFRKAKVYSKELQAPIQFITLIDTSETEFMFILFLLIIVIGEFFESPTYALSDASLLKRLGDDRAYYGRIRMWGSLGWALASAMVGLIVMSSTYKLCEVKQNNYVIAFYIFIAFVAAAFVHGLWFRFKYDEEKNFEDIGKVAPLLLNLRHTSFLFATLYTGFCYGILVHFVNWYIDDLGGSSSIMGAAGAAREIAALIMFAFSTTALEALGNVNSMAFCLMSYIICFICYSVLKDPWMTVALEVLDGATYGLVWSTCVNYMSSVGSQLGIIETTQGILQGIFWGLGNGGGTMISGNLIEVYGVINTMRAFAIAGLVVLAILVISQYAGSLLEEKNKGRKEYEKLSAESDESKSEEGSEGGNVLPRQTDY</sequence>
<feature type="region of interest" description="Disordered" evidence="6">
    <location>
        <begin position="612"/>
        <end position="644"/>
    </location>
</feature>
<feature type="compositionally biased region" description="Basic and acidic residues" evidence="6">
    <location>
        <begin position="612"/>
        <end position="630"/>
    </location>
</feature>
<evidence type="ECO:0000259" key="8">
    <source>
        <dbReference type="Pfam" id="PF12832"/>
    </source>
</evidence>
<protein>
    <recommendedName>
        <fullName evidence="8">Major facilitator superfamily associated domain-containing protein</fullName>
    </recommendedName>
</protein>
<dbReference type="InterPro" id="IPR051717">
    <property type="entry name" value="MFS_MFSD6"/>
</dbReference>
<proteinExistence type="inferred from homology"/>
<feature type="transmembrane region" description="Helical" evidence="7">
    <location>
        <begin position="109"/>
        <end position="128"/>
    </location>
</feature>
<dbReference type="Proteomes" id="UP001159405">
    <property type="component" value="Unassembled WGS sequence"/>
</dbReference>
<evidence type="ECO:0000256" key="7">
    <source>
        <dbReference type="SAM" id="Phobius"/>
    </source>
</evidence>
<feature type="transmembrane region" description="Helical" evidence="7">
    <location>
        <begin position="72"/>
        <end position="97"/>
    </location>
</feature>
<keyword evidence="4 7" id="KW-1133">Transmembrane helix</keyword>
<comment type="caution">
    <text evidence="9">The sequence shown here is derived from an EMBL/GenBank/DDBJ whole genome shotgun (WGS) entry which is preliminary data.</text>
</comment>
<feature type="domain" description="Major facilitator superfamily associated" evidence="8">
    <location>
        <begin position="45"/>
        <end position="582"/>
    </location>
</feature>
<evidence type="ECO:0000256" key="2">
    <source>
        <dbReference type="ARBA" id="ARBA00005241"/>
    </source>
</evidence>
<feature type="transmembrane region" description="Helical" evidence="7">
    <location>
        <begin position="45"/>
        <end position="66"/>
    </location>
</feature>
<evidence type="ECO:0000256" key="5">
    <source>
        <dbReference type="ARBA" id="ARBA00023136"/>
    </source>
</evidence>
<feature type="compositionally biased region" description="Basic and acidic residues" evidence="6">
    <location>
        <begin position="15"/>
        <end position="24"/>
    </location>
</feature>
<feature type="transmembrane region" description="Helical" evidence="7">
    <location>
        <begin position="347"/>
        <end position="369"/>
    </location>
</feature>